<dbReference type="AlphaFoldDB" id="A0A0G0W469"/>
<evidence type="ECO:0000313" key="3">
    <source>
        <dbReference type="Proteomes" id="UP000034544"/>
    </source>
</evidence>
<dbReference type="InterPro" id="IPR053136">
    <property type="entry name" value="UTP_pyrophosphatase-like"/>
</dbReference>
<proteinExistence type="predicted"/>
<evidence type="ECO:0000313" key="2">
    <source>
        <dbReference type="EMBL" id="KKS07715.1"/>
    </source>
</evidence>
<reference evidence="2 3" key="1">
    <citation type="journal article" date="2015" name="Nature">
        <title>rRNA introns, odd ribosomes, and small enigmatic genomes across a large radiation of phyla.</title>
        <authorList>
            <person name="Brown C.T."/>
            <person name="Hug L.A."/>
            <person name="Thomas B.C."/>
            <person name="Sharon I."/>
            <person name="Castelle C.J."/>
            <person name="Singh A."/>
            <person name="Wilkins M.J."/>
            <person name="Williams K.H."/>
            <person name="Banfield J.F."/>
        </authorList>
    </citation>
    <scope>NUCLEOTIDE SEQUENCE [LARGE SCALE GENOMIC DNA]</scope>
</reference>
<organism evidence="2 3">
    <name type="scientific">candidate division WWE3 bacterium GW2011_GWE1_41_27</name>
    <dbReference type="NCBI Taxonomy" id="1619131"/>
    <lineage>
        <taxon>Bacteria</taxon>
        <taxon>Katanobacteria</taxon>
    </lineage>
</organism>
<feature type="domain" description="YgjP-like metallopeptidase" evidence="1">
    <location>
        <begin position="11"/>
        <end position="107"/>
    </location>
</feature>
<evidence type="ECO:0000259" key="1">
    <source>
        <dbReference type="Pfam" id="PF01863"/>
    </source>
</evidence>
<dbReference type="PANTHER" id="PTHR30399">
    <property type="entry name" value="UNCHARACTERIZED PROTEIN YGJP"/>
    <property type="match status" value="1"/>
</dbReference>
<dbReference type="EMBL" id="LCBF01000003">
    <property type="protein sequence ID" value="KKS07715.1"/>
    <property type="molecule type" value="Genomic_DNA"/>
</dbReference>
<gene>
    <name evidence="2" type="ORF">UU59_C0003G0015</name>
</gene>
<dbReference type="CDD" id="cd07344">
    <property type="entry name" value="M48_yhfN_like"/>
    <property type="match status" value="1"/>
</dbReference>
<sequence length="112" mass="13342">MRSKKHYLENKEAARKIILENLDFFAKLYGVKYRKVAIRNQKSKWGSCSKARNLNFNYKVALLPKDQRDYIIVHELCHLIEFNHSNKFWAEVEKTIPGYKAIRKKVKSVSLR</sequence>
<dbReference type="PANTHER" id="PTHR30399:SF1">
    <property type="entry name" value="UTP PYROPHOSPHATASE"/>
    <property type="match status" value="1"/>
</dbReference>
<dbReference type="Proteomes" id="UP000034544">
    <property type="component" value="Unassembled WGS sequence"/>
</dbReference>
<dbReference type="InterPro" id="IPR002725">
    <property type="entry name" value="YgjP-like_metallopeptidase"/>
</dbReference>
<dbReference type="Gene3D" id="3.30.2010.10">
    <property type="entry name" value="Metalloproteases ('zincins'), catalytic domain"/>
    <property type="match status" value="1"/>
</dbReference>
<protein>
    <recommendedName>
        <fullName evidence="1">YgjP-like metallopeptidase domain-containing protein</fullName>
    </recommendedName>
</protein>
<name>A0A0G0W469_UNCKA</name>
<dbReference type="Pfam" id="PF01863">
    <property type="entry name" value="YgjP-like"/>
    <property type="match status" value="1"/>
</dbReference>
<comment type="caution">
    <text evidence="2">The sequence shown here is derived from an EMBL/GenBank/DDBJ whole genome shotgun (WGS) entry which is preliminary data.</text>
</comment>
<accession>A0A0G0W469</accession>